<gene>
    <name evidence="2" type="ORF">OFY01_02845</name>
</gene>
<dbReference type="Proteomes" id="UP001163064">
    <property type="component" value="Unassembled WGS sequence"/>
</dbReference>
<feature type="region of interest" description="Disordered" evidence="1">
    <location>
        <begin position="65"/>
        <end position="100"/>
    </location>
</feature>
<feature type="compositionally biased region" description="Polar residues" evidence="1">
    <location>
        <begin position="1"/>
        <end position="11"/>
    </location>
</feature>
<comment type="caution">
    <text evidence="2">The sequence shown here is derived from an EMBL/GenBank/DDBJ whole genome shotgun (WGS) entry which is preliminary data.</text>
</comment>
<proteinExistence type="predicted"/>
<organism evidence="2 3">
    <name type="scientific">Streptomyces beihaiensis</name>
    <dbReference type="NCBI Taxonomy" id="2984495"/>
    <lineage>
        <taxon>Bacteria</taxon>
        <taxon>Bacillati</taxon>
        <taxon>Actinomycetota</taxon>
        <taxon>Actinomycetes</taxon>
        <taxon>Kitasatosporales</taxon>
        <taxon>Streptomycetaceae</taxon>
        <taxon>Streptomyces</taxon>
    </lineage>
</organism>
<feature type="region of interest" description="Disordered" evidence="1">
    <location>
        <begin position="1"/>
        <end position="52"/>
    </location>
</feature>
<sequence>MPPTQTPSTAPSGRRRRTLAPVSAEAESLHQLPQQQRQPHPPQQFHEPQDPPIFRSLLTSWADRGRTLPGRHDPEWARLVAPTVRTGQFSGSPGPRGGGR</sequence>
<dbReference type="EMBL" id="JAPHNL010000016">
    <property type="protein sequence ID" value="MCX3058723.1"/>
    <property type="molecule type" value="Genomic_DNA"/>
</dbReference>
<accession>A0ABT3TRS0</accession>
<name>A0ABT3TRS0_9ACTN</name>
<evidence type="ECO:0000313" key="2">
    <source>
        <dbReference type="EMBL" id="MCX3058723.1"/>
    </source>
</evidence>
<evidence type="ECO:0000313" key="3">
    <source>
        <dbReference type="Proteomes" id="UP001163064"/>
    </source>
</evidence>
<feature type="compositionally biased region" description="Low complexity" evidence="1">
    <location>
        <begin position="30"/>
        <end position="46"/>
    </location>
</feature>
<evidence type="ECO:0000256" key="1">
    <source>
        <dbReference type="SAM" id="MobiDB-lite"/>
    </source>
</evidence>
<keyword evidence="3" id="KW-1185">Reference proteome</keyword>
<protein>
    <submittedName>
        <fullName evidence="2">Uncharacterized protein</fullName>
    </submittedName>
</protein>
<reference evidence="2" key="1">
    <citation type="submission" date="2022-10" db="EMBL/GenBank/DDBJ databases">
        <title>Streptomyces beihaiensis sp. nov., a chitin degrading actinobacterium, isolated from shrimp pond soil.</title>
        <authorList>
            <person name="Xie J."/>
            <person name="Shen N."/>
        </authorList>
    </citation>
    <scope>NUCLEOTIDE SEQUENCE</scope>
    <source>
        <strain evidence="2">GXMU-J5</strain>
    </source>
</reference>
<feature type="compositionally biased region" description="Basic and acidic residues" evidence="1">
    <location>
        <begin position="65"/>
        <end position="76"/>
    </location>
</feature>